<sequence length="115" mass="12790">MPTWGHRAVRPNLGAFPASDRTKRRSHRASKGTIQEKKKWRNRGEETPLSIYGGGCKSRIGSRVLVDTFERVQKRRRHGGDKVGSAGADPSTGRSVRRGRALSAAILRTLGRGWR</sequence>
<dbReference type="AlphaFoldDB" id="A0A437DHK4"/>
<gene>
    <name evidence="2" type="ORF">OJAV_G00020200</name>
</gene>
<proteinExistence type="predicted"/>
<dbReference type="EMBL" id="CM012439">
    <property type="protein sequence ID" value="RVE74252.1"/>
    <property type="molecule type" value="Genomic_DNA"/>
</dbReference>
<keyword evidence="3" id="KW-1185">Reference proteome</keyword>
<feature type="region of interest" description="Disordered" evidence="1">
    <location>
        <begin position="1"/>
        <end position="47"/>
    </location>
</feature>
<feature type="compositionally biased region" description="Basic and acidic residues" evidence="1">
    <location>
        <begin position="34"/>
        <end position="46"/>
    </location>
</feature>
<accession>A0A437DHK4</accession>
<evidence type="ECO:0000313" key="2">
    <source>
        <dbReference type="EMBL" id="RVE74252.1"/>
    </source>
</evidence>
<evidence type="ECO:0000256" key="1">
    <source>
        <dbReference type="SAM" id="MobiDB-lite"/>
    </source>
</evidence>
<organism evidence="2 3">
    <name type="scientific">Oryzias javanicus</name>
    <name type="common">Javanese ricefish</name>
    <name type="synonym">Aplocheilus javanicus</name>
    <dbReference type="NCBI Taxonomy" id="123683"/>
    <lineage>
        <taxon>Eukaryota</taxon>
        <taxon>Metazoa</taxon>
        <taxon>Chordata</taxon>
        <taxon>Craniata</taxon>
        <taxon>Vertebrata</taxon>
        <taxon>Euteleostomi</taxon>
        <taxon>Actinopterygii</taxon>
        <taxon>Neopterygii</taxon>
        <taxon>Teleostei</taxon>
        <taxon>Neoteleostei</taxon>
        <taxon>Acanthomorphata</taxon>
        <taxon>Ovalentaria</taxon>
        <taxon>Atherinomorphae</taxon>
        <taxon>Beloniformes</taxon>
        <taxon>Adrianichthyidae</taxon>
        <taxon>Oryziinae</taxon>
        <taxon>Oryzias</taxon>
    </lineage>
</organism>
<feature type="region of interest" description="Disordered" evidence="1">
    <location>
        <begin position="73"/>
        <end position="99"/>
    </location>
</feature>
<dbReference type="Proteomes" id="UP000283210">
    <property type="component" value="Chromosome 3"/>
</dbReference>
<evidence type="ECO:0000313" key="3">
    <source>
        <dbReference type="Proteomes" id="UP000283210"/>
    </source>
</evidence>
<reference evidence="2 3" key="1">
    <citation type="submission" date="2018-11" db="EMBL/GenBank/DDBJ databases">
        <authorList>
            <person name="Lopez-Roques C."/>
            <person name="Donnadieu C."/>
            <person name="Bouchez O."/>
            <person name="Klopp C."/>
            <person name="Cabau C."/>
            <person name="Zahm M."/>
        </authorList>
    </citation>
    <scope>NUCLEOTIDE SEQUENCE [LARGE SCALE GENOMIC DNA]</scope>
    <source>
        <strain evidence="2">RS831</strain>
        <tissue evidence="2">Whole body</tissue>
    </source>
</reference>
<reference evidence="2 3" key="2">
    <citation type="submission" date="2019-01" db="EMBL/GenBank/DDBJ databases">
        <title>A chromosome length genome reference of the Java medaka (oryzias javanicus).</title>
        <authorList>
            <person name="Herpin A."/>
            <person name="Takehana Y."/>
            <person name="Naruse K."/>
            <person name="Ansai S."/>
            <person name="Kawaguchi M."/>
        </authorList>
    </citation>
    <scope>NUCLEOTIDE SEQUENCE [LARGE SCALE GENOMIC DNA]</scope>
    <source>
        <strain evidence="2">RS831</strain>
        <tissue evidence="2">Whole body</tissue>
    </source>
</reference>
<protein>
    <submittedName>
        <fullName evidence="2">Uncharacterized protein</fullName>
    </submittedName>
</protein>
<name>A0A437DHK4_ORYJA</name>